<dbReference type="InterPro" id="IPR020046">
    <property type="entry name" value="5-3_exonucl_a-hlix_arch_N"/>
</dbReference>
<keyword evidence="7" id="KW-0269">Exonuclease</keyword>
<dbReference type="SMART" id="SM00475">
    <property type="entry name" value="53EXOc"/>
    <property type="match status" value="1"/>
</dbReference>
<evidence type="ECO:0000259" key="12">
    <source>
        <dbReference type="SMART" id="SM00482"/>
    </source>
</evidence>
<dbReference type="Gene3D" id="3.40.50.1010">
    <property type="entry name" value="5'-nuclease"/>
    <property type="match status" value="1"/>
</dbReference>
<evidence type="ECO:0000256" key="10">
    <source>
        <dbReference type="ARBA" id="ARBA00023204"/>
    </source>
</evidence>
<dbReference type="Pfam" id="PF01367">
    <property type="entry name" value="5_3_exonuc"/>
    <property type="match status" value="1"/>
</dbReference>
<dbReference type="Pfam" id="PF02739">
    <property type="entry name" value="5_3_exonuc_N"/>
    <property type="match status" value="1"/>
</dbReference>
<dbReference type="InterPro" id="IPR036279">
    <property type="entry name" value="5-3_exonuclease_C_sf"/>
</dbReference>
<dbReference type="Pfam" id="PF22619">
    <property type="entry name" value="DNA_polI_exo1"/>
    <property type="match status" value="1"/>
</dbReference>
<keyword evidence="4" id="KW-0540">Nuclease</keyword>
<dbReference type="GO" id="GO:0006261">
    <property type="term" value="P:DNA-templated DNA replication"/>
    <property type="evidence" value="ECO:0007669"/>
    <property type="project" value="InterPro"/>
</dbReference>
<feature type="domain" description="5'-3' exonuclease" evidence="11">
    <location>
        <begin position="4"/>
        <end position="265"/>
    </location>
</feature>
<evidence type="ECO:0000313" key="13">
    <source>
        <dbReference type="EMBL" id="CAB4664560.1"/>
    </source>
</evidence>
<dbReference type="GO" id="GO:0008409">
    <property type="term" value="F:5'-3' exonuclease activity"/>
    <property type="evidence" value="ECO:0007669"/>
    <property type="project" value="InterPro"/>
</dbReference>
<dbReference type="NCBIfam" id="TIGR00593">
    <property type="entry name" value="pola"/>
    <property type="match status" value="1"/>
</dbReference>
<dbReference type="InterPro" id="IPR002421">
    <property type="entry name" value="5-3_exonuclease"/>
</dbReference>
<dbReference type="EMBL" id="CAEZXN010000005">
    <property type="protein sequence ID" value="CAB4687582.1"/>
    <property type="molecule type" value="Genomic_DNA"/>
</dbReference>
<dbReference type="SMART" id="SM00279">
    <property type="entry name" value="HhH2"/>
    <property type="match status" value="1"/>
</dbReference>
<dbReference type="InterPro" id="IPR043502">
    <property type="entry name" value="DNA/RNA_pol_sf"/>
</dbReference>
<keyword evidence="10" id="KW-0234">DNA repair</keyword>
<proteinExistence type="predicted"/>
<dbReference type="SUPFAM" id="SSF56672">
    <property type="entry name" value="DNA/RNA polymerases"/>
    <property type="match status" value="1"/>
</dbReference>
<dbReference type="SUPFAM" id="SSF88723">
    <property type="entry name" value="PIN domain-like"/>
    <property type="match status" value="1"/>
</dbReference>
<dbReference type="Gene3D" id="1.10.150.20">
    <property type="entry name" value="5' to 3' exonuclease, C-terminal subdomain"/>
    <property type="match status" value="2"/>
</dbReference>
<dbReference type="InterPro" id="IPR020045">
    <property type="entry name" value="DNA_polI_H3TH"/>
</dbReference>
<reference evidence="14" key="1">
    <citation type="submission" date="2020-05" db="EMBL/GenBank/DDBJ databases">
        <authorList>
            <person name="Chiriac C."/>
            <person name="Salcher M."/>
            <person name="Ghai R."/>
            <person name="Kavagutti S V."/>
        </authorList>
    </citation>
    <scope>NUCLEOTIDE SEQUENCE</scope>
</reference>
<dbReference type="GO" id="GO:0003677">
    <property type="term" value="F:DNA binding"/>
    <property type="evidence" value="ECO:0007669"/>
    <property type="project" value="UniProtKB-KW"/>
</dbReference>
<dbReference type="InterPro" id="IPR001098">
    <property type="entry name" value="DNA-dir_DNA_pol_A_palm_dom"/>
</dbReference>
<dbReference type="Gene3D" id="3.30.70.370">
    <property type="match status" value="1"/>
</dbReference>
<dbReference type="PANTHER" id="PTHR10133">
    <property type="entry name" value="DNA POLYMERASE I"/>
    <property type="match status" value="1"/>
</dbReference>
<gene>
    <name evidence="13" type="ORF">UFOPK2342_00051</name>
    <name evidence="14" type="ORF">UFOPK2423_00344</name>
    <name evidence="15" type="ORF">UFOPK3266_00109</name>
</gene>
<dbReference type="AlphaFoldDB" id="A0A6J6NN88"/>
<name>A0A6J6NN88_9ZZZZ</name>
<accession>A0A6J6NN88</accession>
<evidence type="ECO:0000256" key="9">
    <source>
        <dbReference type="ARBA" id="ARBA00023125"/>
    </source>
</evidence>
<feature type="domain" description="DNA-directed DNA polymerase family A palm" evidence="12">
    <location>
        <begin position="611"/>
        <end position="818"/>
    </location>
</feature>
<dbReference type="FunFam" id="3.40.50.1010:FF:000001">
    <property type="entry name" value="DNA polymerase I"/>
    <property type="match status" value="1"/>
</dbReference>
<dbReference type="CDD" id="cd08637">
    <property type="entry name" value="DNA_pol_A_pol_I_C"/>
    <property type="match status" value="1"/>
</dbReference>
<dbReference type="InterPro" id="IPR029060">
    <property type="entry name" value="PIN-like_dom_sf"/>
</dbReference>
<keyword evidence="3" id="KW-0235">DNA replication</keyword>
<dbReference type="CDD" id="cd09898">
    <property type="entry name" value="H3TH_53EXO"/>
    <property type="match status" value="1"/>
</dbReference>
<dbReference type="NCBIfam" id="NF004397">
    <property type="entry name" value="PRK05755.1"/>
    <property type="match status" value="1"/>
</dbReference>
<evidence type="ECO:0000256" key="4">
    <source>
        <dbReference type="ARBA" id="ARBA00022722"/>
    </source>
</evidence>
<evidence type="ECO:0000259" key="11">
    <source>
        <dbReference type="SMART" id="SM00475"/>
    </source>
</evidence>
<dbReference type="Gene3D" id="3.30.420.10">
    <property type="entry name" value="Ribonuclease H-like superfamily/Ribonuclease H"/>
    <property type="match status" value="1"/>
</dbReference>
<evidence type="ECO:0000256" key="5">
    <source>
        <dbReference type="ARBA" id="ARBA00022763"/>
    </source>
</evidence>
<dbReference type="PANTHER" id="PTHR10133:SF27">
    <property type="entry name" value="DNA POLYMERASE NU"/>
    <property type="match status" value="1"/>
</dbReference>
<evidence type="ECO:0000313" key="15">
    <source>
        <dbReference type="EMBL" id="CAB4840364.1"/>
    </source>
</evidence>
<dbReference type="InterPro" id="IPR036397">
    <property type="entry name" value="RNaseH_sf"/>
</dbReference>
<dbReference type="SMART" id="SM00482">
    <property type="entry name" value="POLAc"/>
    <property type="match status" value="1"/>
</dbReference>
<dbReference type="SUPFAM" id="SSF53098">
    <property type="entry name" value="Ribonuclease H-like"/>
    <property type="match status" value="1"/>
</dbReference>
<dbReference type="InterPro" id="IPR012337">
    <property type="entry name" value="RNaseH-like_sf"/>
</dbReference>
<dbReference type="InterPro" id="IPR054690">
    <property type="entry name" value="DNA_polI_exonuclease"/>
</dbReference>
<dbReference type="GO" id="GO:0006302">
    <property type="term" value="P:double-strand break repair"/>
    <property type="evidence" value="ECO:0007669"/>
    <property type="project" value="TreeGrafter"/>
</dbReference>
<dbReference type="Gene3D" id="1.20.1060.10">
    <property type="entry name" value="Taq DNA Polymerase, Chain T, domain 4"/>
    <property type="match status" value="1"/>
</dbReference>
<evidence type="ECO:0000256" key="1">
    <source>
        <dbReference type="ARBA" id="ARBA00022679"/>
    </source>
</evidence>
<dbReference type="SUPFAM" id="SSF47807">
    <property type="entry name" value="5' to 3' exonuclease, C-terminal subdomain"/>
    <property type="match status" value="1"/>
</dbReference>
<keyword evidence="9" id="KW-0238">DNA-binding</keyword>
<keyword evidence="8" id="KW-0239">DNA-directed DNA polymerase</keyword>
<dbReference type="InterPro" id="IPR008918">
    <property type="entry name" value="HhH2"/>
</dbReference>
<keyword evidence="2" id="KW-0548">Nucleotidyltransferase</keyword>
<organism evidence="14">
    <name type="scientific">freshwater metagenome</name>
    <dbReference type="NCBI Taxonomy" id="449393"/>
    <lineage>
        <taxon>unclassified sequences</taxon>
        <taxon>metagenomes</taxon>
        <taxon>ecological metagenomes</taxon>
    </lineage>
</organism>
<keyword evidence="6" id="KW-0378">Hydrolase</keyword>
<evidence type="ECO:0000313" key="14">
    <source>
        <dbReference type="EMBL" id="CAB4687582.1"/>
    </source>
</evidence>
<evidence type="ECO:0000256" key="2">
    <source>
        <dbReference type="ARBA" id="ARBA00022695"/>
    </source>
</evidence>
<dbReference type="Pfam" id="PF00476">
    <property type="entry name" value="DNA_pol_A"/>
    <property type="match status" value="1"/>
</dbReference>
<sequence length="855" mass="93702">MTQQKLLLLDGHSLAYRAFYGLPHENFTTSSGQVTNAVYGFTSMFINLMKDEKPTHVAVAFDVSRVTFRTEVFPEYKATRAATPAEFKGQVELIRDVLTALNVKSIAIPGFEADDIIATLKSQADAHAMEIVISTGDRDSFQLIDDHTTVLYPRKGVSDLVRMTPDALEEKYGLTPLQYPDYAALRGDPSDNLPGIPGVGEKTAAKWIQEYGSLSQLLEARQSVPGKVGLALQEAYEQVKLNRDLTALRHDVPLEYSISDLIRLPAPSAPVHELFDVLEFKALRERVKPLLLAGEKTDESPQPVALRESVELIGSAIAVRGERIARACSSGTAVLTEVGTIKELKEWLADAAEKKIAHNAKSLMHALHAYDINGVYRDTAISAYLVNPGQKVEDLSELCERYLGYPVDTGSDELALDLDGTDGPLIAEAEAVLALARVLEPEIVRAGLSDVENTVEMPLTALLYRMESVGIAVSRPALAELSRTFAGIAQRATEEGAGIVGHDINLASPKQLQVVLFEELGLPKTKKNKTGFTTDSDAIDWLRTQSQHPFLDVIRTHRDFSKLKSIVEGLERAIADDGRIHTTLAQTVTATGRLSSVDPNLQNIPVRTEEGRRIRAAFVAGEGFESLLTADYSQIEMRIMAHLSKDAGLIAAFASGEDLHTTVACQVFGVDRTAVTPEMRRQIKAMSYGLAYGLSAYGLAGQLGIADAEARTLMDTYFERFGGVRDYLKAIVVEARKKGYTETLLGRKRFLPDLASDNRQRREMAERMALNAPIQGTAADIVKLAMLAVDQEITGAQLKSRLLLQVHDELIIEVAPGEEEKVREIVTREMENAYPLDVTLDVNVGIGTNWNEGAH</sequence>
<dbReference type="CDD" id="cd09859">
    <property type="entry name" value="PIN_53EXO"/>
    <property type="match status" value="1"/>
</dbReference>
<evidence type="ECO:0000256" key="6">
    <source>
        <dbReference type="ARBA" id="ARBA00022801"/>
    </source>
</evidence>
<keyword evidence="1" id="KW-0808">Transferase</keyword>
<dbReference type="FunFam" id="1.10.150.20:FF:000003">
    <property type="entry name" value="DNA polymerase I"/>
    <property type="match status" value="1"/>
</dbReference>
<dbReference type="InterPro" id="IPR018320">
    <property type="entry name" value="DNA_polymerase_1"/>
</dbReference>
<dbReference type="CDD" id="cd06140">
    <property type="entry name" value="DNA_polA_I_Bacillus_like_exo"/>
    <property type="match status" value="1"/>
</dbReference>
<evidence type="ECO:0000256" key="8">
    <source>
        <dbReference type="ARBA" id="ARBA00022932"/>
    </source>
</evidence>
<evidence type="ECO:0000256" key="7">
    <source>
        <dbReference type="ARBA" id="ARBA00022839"/>
    </source>
</evidence>
<protein>
    <submittedName>
        <fullName evidence="14">Unannotated protein</fullName>
    </submittedName>
</protein>
<dbReference type="EMBL" id="CAFBAA010000002">
    <property type="protein sequence ID" value="CAB4840364.1"/>
    <property type="molecule type" value="Genomic_DNA"/>
</dbReference>
<dbReference type="InterPro" id="IPR002298">
    <property type="entry name" value="DNA_polymerase_A"/>
</dbReference>
<dbReference type="GO" id="GO:0003887">
    <property type="term" value="F:DNA-directed DNA polymerase activity"/>
    <property type="evidence" value="ECO:0007669"/>
    <property type="project" value="UniProtKB-KW"/>
</dbReference>
<keyword evidence="5" id="KW-0227">DNA damage</keyword>
<dbReference type="EMBL" id="CAEZXB010000001">
    <property type="protein sequence ID" value="CAB4664560.1"/>
    <property type="molecule type" value="Genomic_DNA"/>
</dbReference>
<dbReference type="PRINTS" id="PR00868">
    <property type="entry name" value="DNAPOLI"/>
</dbReference>
<dbReference type="FunFam" id="1.10.150.20:FF:000002">
    <property type="entry name" value="DNA polymerase I"/>
    <property type="match status" value="1"/>
</dbReference>
<evidence type="ECO:0000256" key="3">
    <source>
        <dbReference type="ARBA" id="ARBA00022705"/>
    </source>
</evidence>